<comment type="caution">
    <text evidence="8">The sequence shown here is derived from an EMBL/GenBank/DDBJ whole genome shotgun (WGS) entry which is preliminary data.</text>
</comment>
<comment type="similarity">
    <text evidence="5">Belongs to the SAT4 family.</text>
</comment>
<evidence type="ECO:0000256" key="3">
    <source>
        <dbReference type="ARBA" id="ARBA00022989"/>
    </source>
</evidence>
<evidence type="ECO:0000313" key="9">
    <source>
        <dbReference type="Proteomes" id="UP001590951"/>
    </source>
</evidence>
<gene>
    <name evidence="8" type="ORF">ABVK25_005150</name>
</gene>
<dbReference type="EMBL" id="JBHFEH010000015">
    <property type="protein sequence ID" value="KAL2054402.1"/>
    <property type="molecule type" value="Genomic_DNA"/>
</dbReference>
<evidence type="ECO:0000256" key="5">
    <source>
        <dbReference type="ARBA" id="ARBA00038359"/>
    </source>
</evidence>
<dbReference type="PANTHER" id="PTHR33048:SF47">
    <property type="entry name" value="INTEGRAL MEMBRANE PROTEIN-RELATED"/>
    <property type="match status" value="1"/>
</dbReference>
<dbReference type="Proteomes" id="UP001590951">
    <property type="component" value="Unassembled WGS sequence"/>
</dbReference>
<name>A0ABR4B976_9LECA</name>
<dbReference type="InterPro" id="IPR052337">
    <property type="entry name" value="SAT4-like"/>
</dbReference>
<dbReference type="PANTHER" id="PTHR33048">
    <property type="entry name" value="PTH11-LIKE INTEGRAL MEMBRANE PROTEIN (AFU_ORTHOLOGUE AFUA_5G11245)"/>
    <property type="match status" value="1"/>
</dbReference>
<feature type="domain" description="Rhodopsin" evidence="7">
    <location>
        <begin position="8"/>
        <end position="117"/>
    </location>
</feature>
<feature type="compositionally biased region" description="Acidic residues" evidence="6">
    <location>
        <begin position="236"/>
        <end position="248"/>
    </location>
</feature>
<proteinExistence type="inferred from homology"/>
<protein>
    <recommendedName>
        <fullName evidence="7">Rhodopsin domain-containing protein</fullName>
    </recommendedName>
</protein>
<evidence type="ECO:0000256" key="4">
    <source>
        <dbReference type="ARBA" id="ARBA00023136"/>
    </source>
</evidence>
<evidence type="ECO:0000256" key="1">
    <source>
        <dbReference type="ARBA" id="ARBA00004141"/>
    </source>
</evidence>
<dbReference type="Pfam" id="PF20684">
    <property type="entry name" value="Fung_rhodopsin"/>
    <property type="match status" value="1"/>
</dbReference>
<evidence type="ECO:0000256" key="2">
    <source>
        <dbReference type="ARBA" id="ARBA00022692"/>
    </source>
</evidence>
<keyword evidence="3" id="KW-1133">Transmembrane helix</keyword>
<evidence type="ECO:0000313" key="8">
    <source>
        <dbReference type="EMBL" id="KAL2054402.1"/>
    </source>
</evidence>
<keyword evidence="9" id="KW-1185">Reference proteome</keyword>
<organism evidence="8 9">
    <name type="scientific">Lepraria finkii</name>
    <dbReference type="NCBI Taxonomy" id="1340010"/>
    <lineage>
        <taxon>Eukaryota</taxon>
        <taxon>Fungi</taxon>
        <taxon>Dikarya</taxon>
        <taxon>Ascomycota</taxon>
        <taxon>Pezizomycotina</taxon>
        <taxon>Lecanoromycetes</taxon>
        <taxon>OSLEUM clade</taxon>
        <taxon>Lecanoromycetidae</taxon>
        <taxon>Lecanorales</taxon>
        <taxon>Lecanorineae</taxon>
        <taxon>Stereocaulaceae</taxon>
        <taxon>Lepraria</taxon>
    </lineage>
</organism>
<dbReference type="InterPro" id="IPR049326">
    <property type="entry name" value="Rhodopsin_dom_fungi"/>
</dbReference>
<evidence type="ECO:0000256" key="6">
    <source>
        <dbReference type="SAM" id="MobiDB-lite"/>
    </source>
</evidence>
<feature type="compositionally biased region" description="Basic and acidic residues" evidence="6">
    <location>
        <begin position="198"/>
        <end position="209"/>
    </location>
</feature>
<keyword evidence="2" id="KW-0812">Transmembrane</keyword>
<keyword evidence="4" id="KW-0472">Membrane</keyword>
<evidence type="ECO:0000259" key="7">
    <source>
        <dbReference type="Pfam" id="PF20684"/>
    </source>
</evidence>
<sequence length="276" mass="30656">MSTETWAWCPDIASTCCATSSVPRYPTSSSTLVIIIPPISYLWKLQSGLPDKLSLLGIHKLGDFVTVVAGLCLSAVFVDQDSVDLTYDYVDLAIWTALETNLGIVCACLPAMRPLLRLRAHSPPQEPKVTRIPRKGLRISIRSQWPGILYLPMVKPARFSRPRRTAASSFGYNQEIPTYSKSAICSVYELRSEECSSPRWRSDEKEGETLRPPPLRRAHATPTPSFSSDRPAPTYSEEDIWDCDDDRIAEDRGSGQPSEGTGSDGWYGGSNRQGWI</sequence>
<accession>A0ABR4B976</accession>
<comment type="subcellular location">
    <subcellularLocation>
        <location evidence="1">Membrane</location>
        <topology evidence="1">Multi-pass membrane protein</topology>
    </subcellularLocation>
</comment>
<feature type="region of interest" description="Disordered" evidence="6">
    <location>
        <begin position="198"/>
        <end position="276"/>
    </location>
</feature>
<reference evidence="8 9" key="1">
    <citation type="submission" date="2024-09" db="EMBL/GenBank/DDBJ databases">
        <title>Rethinking Asexuality: The Enigmatic Case of Functional Sexual Genes in Lepraria (Stereocaulaceae).</title>
        <authorList>
            <person name="Doellman M."/>
            <person name="Sun Y."/>
            <person name="Barcenas-Pena A."/>
            <person name="Lumbsch H.T."/>
            <person name="Grewe F."/>
        </authorList>
    </citation>
    <scope>NUCLEOTIDE SEQUENCE [LARGE SCALE GENOMIC DNA]</scope>
    <source>
        <strain evidence="8 9">Grewe 0041</strain>
    </source>
</reference>